<dbReference type="Proteomes" id="UP000264217">
    <property type="component" value="Unassembled WGS sequence"/>
</dbReference>
<evidence type="ECO:0000313" key="5">
    <source>
        <dbReference type="Proteomes" id="UP000264217"/>
    </source>
</evidence>
<dbReference type="GO" id="GO:0019867">
    <property type="term" value="C:outer membrane"/>
    <property type="evidence" value="ECO:0007669"/>
    <property type="project" value="InterPro"/>
</dbReference>
<accession>A0A372NP82</accession>
<evidence type="ECO:0000313" key="4">
    <source>
        <dbReference type="EMBL" id="RFZ90759.1"/>
    </source>
</evidence>
<gene>
    <name evidence="4" type="ORF">D0C36_17540</name>
</gene>
<feature type="domain" description="Bacterial surface antigen (D15)" evidence="3">
    <location>
        <begin position="661"/>
        <end position="876"/>
    </location>
</feature>
<reference evidence="4 5" key="1">
    <citation type="submission" date="2018-08" db="EMBL/GenBank/DDBJ databases">
        <title>Mucilaginibacter sp. MYSH2.</title>
        <authorList>
            <person name="Seo T."/>
        </authorList>
    </citation>
    <scope>NUCLEOTIDE SEQUENCE [LARGE SCALE GENOMIC DNA]</scope>
    <source>
        <strain evidence="4 5">MYSH2</strain>
    </source>
</reference>
<protein>
    <recommendedName>
        <fullName evidence="3">Bacterial surface antigen (D15) domain-containing protein</fullName>
    </recommendedName>
</protein>
<comment type="caution">
    <text evidence="4">The sequence shown here is derived from an EMBL/GenBank/DDBJ whole genome shotgun (WGS) entry which is preliminary data.</text>
</comment>
<evidence type="ECO:0000256" key="2">
    <source>
        <dbReference type="ARBA" id="ARBA00023136"/>
    </source>
</evidence>
<dbReference type="EMBL" id="QWDC01000003">
    <property type="protein sequence ID" value="RFZ90759.1"/>
    <property type="molecule type" value="Genomic_DNA"/>
</dbReference>
<dbReference type="InterPro" id="IPR000184">
    <property type="entry name" value="Bac_surfAg_D15"/>
</dbReference>
<keyword evidence="5" id="KW-1185">Reference proteome</keyword>
<dbReference type="Pfam" id="PF01103">
    <property type="entry name" value="Omp85"/>
    <property type="match status" value="1"/>
</dbReference>
<name>A0A372NP82_9SPHI</name>
<evidence type="ECO:0000259" key="3">
    <source>
        <dbReference type="Pfam" id="PF01103"/>
    </source>
</evidence>
<proteinExistence type="predicted"/>
<evidence type="ECO:0000256" key="1">
    <source>
        <dbReference type="ARBA" id="ARBA00004370"/>
    </source>
</evidence>
<dbReference type="Gene3D" id="2.40.160.50">
    <property type="entry name" value="membrane protein fhac: a member of the omp85/tpsb transporter family"/>
    <property type="match status" value="1"/>
</dbReference>
<dbReference type="AlphaFoldDB" id="A0A372NP82"/>
<keyword evidence="2" id="KW-0472">Membrane</keyword>
<organism evidence="4 5">
    <name type="scientific">Mucilaginibacter conchicola</name>
    <dbReference type="NCBI Taxonomy" id="2303333"/>
    <lineage>
        <taxon>Bacteria</taxon>
        <taxon>Pseudomonadati</taxon>
        <taxon>Bacteroidota</taxon>
        <taxon>Sphingobacteriia</taxon>
        <taxon>Sphingobacteriales</taxon>
        <taxon>Sphingobacteriaceae</taxon>
        <taxon>Mucilaginibacter</taxon>
    </lineage>
</organism>
<comment type="subcellular location">
    <subcellularLocation>
        <location evidence="1">Membrane</location>
    </subcellularLocation>
</comment>
<sequence>MPTGMCSRFSLSIQQYFYSPKAWHLTARATCIFQTRAAKPSRVMCCYLNINDKVNPTAIIMTVKKLLSGIILTATAMSAYAQKDKEPAYHFRDSVVVKVHPRYDERGKTHRWLFGKNYRKEWATSVKLPIIRLSEVMGGLEPEKEGGGMQSKSLRLKDKTGKEWVIRSVEKTPDKLVPEQLRQTFVIDWLDDALSGQHPFSALVVPPLAKAAGVPHSHPIIGVVVADKNLGEYNEKFKNMICLLEEREPIGDSDNTIKMMDKLVDDNDNRFDGDEFLRARMLDLLIGDWDRHEDQWRWADLQKGKGKMYIGVPRDRDQVFHLQEGVFPTIAQLPYVSPLLGNFSADLPKAKYNLAKTRFLNPYPDFQMTHEHWMKVVNDFVAVETDAVFEEALRELPGDTYKMGHDVLLAKLKSRRAALPDAMDRYYRFIYRIVDLRLSDKNEKVVITGLPDSSLLIQVNKINKEGEVKDTILNMVYKPQFTNEIRFYTSKGDDQITVDNKTSPIHIRLIGAGGDKVYNVVNSESTLQVYAHKDAKFEGMTNRVSKHLSKDTMNTRFVQTNLYNLWMPLATAGLNADDGLLIGAGVKYIKKDGFRKEPFTSSQQIMVTHAFATEAFRIKYNGEWIKAIGNADITLQAFAQAPDNTANFFGLGNGTSINKDQPNYRRFYRTRFDSYQVDAALRWTVGKNLTFSAGPSLEFYHLDLKDNVGRFINNKALIGSYDSNIVDKDKAHVGLTLNFNSNQRKGGILPTGGYYFNLNVQGYEGLNDYSKAYMQIRPEFTFYQKITSNGSVVISDRVGGGVTVGKPAFYQSMFLGGQGNLLGYLQYRFAGKHMVYNNFQARVKLFNVNSYIVPGQIGLTGFYDAGRVWVEDEVSDKIHQGIGGGLYFSPAGLTIFQVLVGHSEEGFYPYVSMNFRI</sequence>